<keyword evidence="1" id="KW-0175">Coiled coil</keyword>
<dbReference type="AlphaFoldDB" id="A0A5C1QPF0"/>
<keyword evidence="3" id="KW-1185">Reference proteome</keyword>
<dbReference type="EMBL" id="CP036150">
    <property type="protein sequence ID" value="QEN08880.1"/>
    <property type="molecule type" value="Genomic_DNA"/>
</dbReference>
<accession>A0A5C1QPF0</accession>
<dbReference type="Proteomes" id="UP000324209">
    <property type="component" value="Chromosome"/>
</dbReference>
<evidence type="ECO:0000313" key="2">
    <source>
        <dbReference type="EMBL" id="QEN08880.1"/>
    </source>
</evidence>
<name>A0A5C1QPF0_9SPIO</name>
<feature type="coiled-coil region" evidence="1">
    <location>
        <begin position="291"/>
        <end position="366"/>
    </location>
</feature>
<organism evidence="2 3">
    <name type="scientific">Oceanispirochaeta crateris</name>
    <dbReference type="NCBI Taxonomy" id="2518645"/>
    <lineage>
        <taxon>Bacteria</taxon>
        <taxon>Pseudomonadati</taxon>
        <taxon>Spirochaetota</taxon>
        <taxon>Spirochaetia</taxon>
        <taxon>Spirochaetales</taxon>
        <taxon>Spirochaetaceae</taxon>
        <taxon>Oceanispirochaeta</taxon>
    </lineage>
</organism>
<protein>
    <submittedName>
        <fullName evidence="2">OmpH family outer membrane protein</fullName>
    </submittedName>
</protein>
<feature type="coiled-coil region" evidence="1">
    <location>
        <begin position="63"/>
        <end position="104"/>
    </location>
</feature>
<reference evidence="2 3" key="1">
    <citation type="submission" date="2019-02" db="EMBL/GenBank/DDBJ databases">
        <title>Complete Genome Sequence and Methylome Analysis of free living Spirochaetas.</title>
        <authorList>
            <person name="Fomenkov A."/>
            <person name="Dubinina G."/>
            <person name="Leshcheva N."/>
            <person name="Mikheeva N."/>
            <person name="Grabovich M."/>
            <person name="Vincze T."/>
            <person name="Roberts R.J."/>
        </authorList>
    </citation>
    <scope>NUCLEOTIDE SEQUENCE [LARGE SCALE GENOMIC DNA]</scope>
    <source>
        <strain evidence="2 3">K2</strain>
    </source>
</reference>
<proteinExistence type="predicted"/>
<sequence length="378" mass="43705">MSDIENKIEELRQQVDENLANRDSVCKNLGLFLMNGEGDENEEGLMLEYRNAALEINSRISLMDHQINEITEIEQTLNSFKEKDQSLKNRKKEAQENLSLLQETLGEELFHLVNTYDLDVPWKKAFEPLIKNITKIRDNETELYQAESQIVDKSLFKGLILKSKLSVLKGKKKTMENSQSKLYQKCFNDALLMGAGKGEDGDKDVELLTPWFRADKEWQSVLEEEQNLEEEKLRNKDRLKELCGGRGPGKRIEFLKKEQLLEEERLGDALKKWGESVTGDTPEALKSLPEVQKAIGEIDALTEDAIELNLNIEKWEARKDIEKLNKDQEYMNSRIESLEEEIQARRQEIKVLKKEITNAAKEIEKKRLFTGEANSEDN</sequence>
<dbReference type="OrthoDB" id="9820173at2"/>
<gene>
    <name evidence="2" type="ORF">EXM22_13095</name>
</gene>
<evidence type="ECO:0000313" key="3">
    <source>
        <dbReference type="Proteomes" id="UP000324209"/>
    </source>
</evidence>
<dbReference type="RefSeq" id="WP_149486959.1">
    <property type="nucleotide sequence ID" value="NZ_CP036150.1"/>
</dbReference>
<evidence type="ECO:0000256" key="1">
    <source>
        <dbReference type="SAM" id="Coils"/>
    </source>
</evidence>
<dbReference type="KEGG" id="ock:EXM22_13095"/>